<dbReference type="InterPro" id="IPR002933">
    <property type="entry name" value="Peptidase_M20"/>
</dbReference>
<dbReference type="Proteomes" id="UP001195724">
    <property type="component" value="Unassembled WGS sequence"/>
</dbReference>
<evidence type="ECO:0000313" key="3">
    <source>
        <dbReference type="Proteomes" id="UP001195724"/>
    </source>
</evidence>
<dbReference type="SUPFAM" id="SSF53187">
    <property type="entry name" value="Zn-dependent exopeptidases"/>
    <property type="match status" value="1"/>
</dbReference>
<keyword evidence="2" id="KW-0378">Hydrolase</keyword>
<dbReference type="SUPFAM" id="SSF55031">
    <property type="entry name" value="Bacterial exopeptidase dimerisation domain"/>
    <property type="match status" value="1"/>
</dbReference>
<reference evidence="2 3" key="1">
    <citation type="submission" date="2021-01" db="EMBL/GenBank/DDBJ databases">
        <title>Sequencing the genomes of 1000 actinobacteria strains.</title>
        <authorList>
            <person name="Klenk H.-P."/>
        </authorList>
    </citation>
    <scope>NUCLEOTIDE SEQUENCE [LARGE SCALE GENOMIC DNA]</scope>
    <source>
        <strain evidence="2 3">DSM 44581</strain>
    </source>
</reference>
<feature type="compositionally biased region" description="Low complexity" evidence="1">
    <location>
        <begin position="12"/>
        <end position="23"/>
    </location>
</feature>
<dbReference type="EMBL" id="JAFBCL010000001">
    <property type="protein sequence ID" value="MBM7815172.1"/>
    <property type="molecule type" value="Genomic_DNA"/>
</dbReference>
<dbReference type="RefSeq" id="WP_239562399.1">
    <property type="nucleotide sequence ID" value="NZ_JAFBCL010000001.1"/>
</dbReference>
<feature type="compositionally biased region" description="Low complexity" evidence="1">
    <location>
        <begin position="72"/>
        <end position="101"/>
    </location>
</feature>
<gene>
    <name evidence="2" type="ORF">JOE68_006037</name>
</gene>
<dbReference type="EC" id="3.5.1.-" evidence="2"/>
<evidence type="ECO:0000313" key="2">
    <source>
        <dbReference type="EMBL" id="MBM7815172.1"/>
    </source>
</evidence>
<name>A0ABS2SFX5_9PSEU</name>
<dbReference type="InterPro" id="IPR036264">
    <property type="entry name" value="Bact_exopeptidase_dim_dom"/>
</dbReference>
<evidence type="ECO:0000256" key="1">
    <source>
        <dbReference type="SAM" id="MobiDB-lite"/>
    </source>
</evidence>
<accession>A0ABS2SFX5</accession>
<dbReference type="GO" id="GO:0016787">
    <property type="term" value="F:hydrolase activity"/>
    <property type="evidence" value="ECO:0007669"/>
    <property type="project" value="UniProtKB-KW"/>
</dbReference>
<sequence>MNFVPNELLPRSAATATPGSAGAAPGGAPPTPGTAPAAPAATSGPTTSGPTTSGPTTSGPIAPGPVAPGPATPGSVAPGGATPEAPAPGGIAPAGPTAVPGSATALPDGVTVVARGTAAGPDLTAPVVDLGAGRGPAWLDAWLAANLGQVIAWRRALHAHPELKRREFRTTRTIVGVLRSVGLGARVLPIDTGVISEVGSGPRCVALRADIDALPVTEGVDLPFKSWIPGVAHACGHDAHTAILLGAAAALASAPELPGRVRLLFQPAEEEPGGAHDVIAAGGLEGVERIFGLHCDPKLTVGTVGTRVGPVTSACDMIELKLSAHPEPHGDVHTDVVHGLGVVATGLPSMLARRVDPRAGTVLAWGLMDAPGTDCGTPCEGTLRGTLRTGDSKVGAQLTGLVEEIVDSLLQPLGVRYRLDHLPAVPVVDNDATSTLMLQSAVEAAVGPAALVPTAQSSGGEDFGWYLEHVPGSYARLGVWSGEGPQCDLHQPGFRLDERAIAVGVRTMVHAALTALSAGA</sequence>
<dbReference type="NCBIfam" id="TIGR01891">
    <property type="entry name" value="amidohydrolases"/>
    <property type="match status" value="1"/>
</dbReference>
<organism evidence="2 3">
    <name type="scientific">Saccharothrix algeriensis</name>
    <dbReference type="NCBI Taxonomy" id="173560"/>
    <lineage>
        <taxon>Bacteria</taxon>
        <taxon>Bacillati</taxon>
        <taxon>Actinomycetota</taxon>
        <taxon>Actinomycetes</taxon>
        <taxon>Pseudonocardiales</taxon>
        <taxon>Pseudonocardiaceae</taxon>
        <taxon>Saccharothrix</taxon>
    </lineage>
</organism>
<dbReference type="PANTHER" id="PTHR11014:SF63">
    <property type="entry name" value="METALLOPEPTIDASE, PUTATIVE (AFU_ORTHOLOGUE AFUA_6G09600)-RELATED"/>
    <property type="match status" value="1"/>
</dbReference>
<keyword evidence="3" id="KW-1185">Reference proteome</keyword>
<comment type="caution">
    <text evidence="2">The sequence shown here is derived from an EMBL/GenBank/DDBJ whole genome shotgun (WGS) entry which is preliminary data.</text>
</comment>
<feature type="compositionally biased region" description="Low complexity" evidence="1">
    <location>
        <begin position="34"/>
        <end position="61"/>
    </location>
</feature>
<feature type="compositionally biased region" description="Pro residues" evidence="1">
    <location>
        <begin position="62"/>
        <end position="71"/>
    </location>
</feature>
<feature type="region of interest" description="Disordered" evidence="1">
    <location>
        <begin position="1"/>
        <end position="102"/>
    </location>
</feature>
<dbReference type="PANTHER" id="PTHR11014">
    <property type="entry name" value="PEPTIDASE M20 FAMILY MEMBER"/>
    <property type="match status" value="1"/>
</dbReference>
<protein>
    <submittedName>
        <fullName evidence="2">Amidohydrolase</fullName>
        <ecNumber evidence="2">3.5.1.-</ecNumber>
    </submittedName>
</protein>
<dbReference type="InterPro" id="IPR017439">
    <property type="entry name" value="Amidohydrolase"/>
</dbReference>
<proteinExistence type="predicted"/>
<dbReference type="Pfam" id="PF01546">
    <property type="entry name" value="Peptidase_M20"/>
    <property type="match status" value="1"/>
</dbReference>
<dbReference type="Gene3D" id="3.40.630.10">
    <property type="entry name" value="Zn peptidases"/>
    <property type="match status" value="1"/>
</dbReference>
<dbReference type="Gene3D" id="3.30.70.360">
    <property type="match status" value="1"/>
</dbReference>